<dbReference type="Pfam" id="PF07712">
    <property type="entry name" value="SURNod19"/>
    <property type="match status" value="1"/>
</dbReference>
<keyword evidence="1" id="KW-0732">Signal</keyword>
<evidence type="ECO:0000313" key="2">
    <source>
        <dbReference type="EMBL" id="WZN64947.1"/>
    </source>
</evidence>
<reference evidence="2 3" key="1">
    <citation type="submission" date="2024-03" db="EMBL/GenBank/DDBJ databases">
        <title>Complete genome sequence of the green alga Chloropicon roscoffensis RCC1871.</title>
        <authorList>
            <person name="Lemieux C."/>
            <person name="Pombert J.-F."/>
            <person name="Otis C."/>
            <person name="Turmel M."/>
        </authorList>
    </citation>
    <scope>NUCLEOTIDE SEQUENCE [LARGE SCALE GENOMIC DNA]</scope>
    <source>
        <strain evidence="2 3">RCC1871</strain>
    </source>
</reference>
<organism evidence="2 3">
    <name type="scientific">Chloropicon roscoffensis</name>
    <dbReference type="NCBI Taxonomy" id="1461544"/>
    <lineage>
        <taxon>Eukaryota</taxon>
        <taxon>Viridiplantae</taxon>
        <taxon>Chlorophyta</taxon>
        <taxon>Chloropicophyceae</taxon>
        <taxon>Chloropicales</taxon>
        <taxon>Chloropicaceae</taxon>
        <taxon>Chloropicon</taxon>
    </lineage>
</organism>
<dbReference type="PANTHER" id="PTHR33390">
    <property type="entry name" value="STRESS UP-REGULATED NOD 19 PROTEIN"/>
    <property type="match status" value="1"/>
</dbReference>
<dbReference type="AlphaFoldDB" id="A0AAX4PFC7"/>
<dbReference type="EMBL" id="CP151511">
    <property type="protein sequence ID" value="WZN64947.1"/>
    <property type="molecule type" value="Genomic_DNA"/>
</dbReference>
<dbReference type="Proteomes" id="UP001472866">
    <property type="component" value="Chromosome 11"/>
</dbReference>
<name>A0AAX4PFC7_9CHLO</name>
<gene>
    <name evidence="2" type="ORF">HKI87_11g65040</name>
</gene>
<feature type="signal peptide" evidence="1">
    <location>
        <begin position="1"/>
        <end position="24"/>
    </location>
</feature>
<feature type="chain" id="PRO_5043321114" evidence="1">
    <location>
        <begin position="25"/>
        <end position="471"/>
    </location>
</feature>
<sequence>MADRSSALLLAFLLVVGTLPEALAVGGGRQGTRTFSVLSRPIYLKYGEVHNTIQDPIRLPQDLVREFASKPMAIVDYSVDIVDKEGTRVPLYDGYNHHYALGIGGYEALNWYYKKHKNDPYGGYELNATQVPTMRTFMDDMRALSMDVSRRGRRRAANFGGGSGAEERGTSHLLPAPFAHVVDKPEALIPLIHLINTKAPDRRPGDGYSKLLECPCTPQRRFDESTGHIDGKPPVPPFSCNSKFEDEGNPSCSFDAYEGGFRCCEHGVFLLDTSVHDVSKEETTEFFFKFDFEFLELEPETRLVRPPACCDVTSNRTVGGNIEFDVPACSEGVDPEDCVYEMSSSQTIDMMPNYHHKTEHLDVDPKEVVELVYAVGHLHVGGLSLDLYDDDSGELLCHSVPKYGATEAAGDEEGYVVGMSSCTFDPPIKMTRDTVVRTVSRYNNTVGHHGVMALWLMQVSDPAPTPSIQAS</sequence>
<accession>A0AAX4PFC7</accession>
<evidence type="ECO:0000256" key="1">
    <source>
        <dbReference type="SAM" id="SignalP"/>
    </source>
</evidence>
<keyword evidence="3" id="KW-1185">Reference proteome</keyword>
<dbReference type="PANTHER" id="PTHR33390:SF1">
    <property type="entry name" value="STRESS UP-REGULATED NOD 19 PROTEIN"/>
    <property type="match status" value="1"/>
</dbReference>
<dbReference type="InterPro" id="IPR011692">
    <property type="entry name" value="Stress_up-reg_Nod19"/>
</dbReference>
<evidence type="ECO:0000313" key="3">
    <source>
        <dbReference type="Proteomes" id="UP001472866"/>
    </source>
</evidence>
<proteinExistence type="predicted"/>
<protein>
    <submittedName>
        <fullName evidence="2">Stress up-regulated Nod 19</fullName>
    </submittedName>
</protein>